<dbReference type="EMBL" id="SRPW01000161">
    <property type="protein sequence ID" value="KAG6017298.1"/>
    <property type="molecule type" value="Genomic_DNA"/>
</dbReference>
<keyword evidence="3 7" id="KW-1133">Transmembrane helix</keyword>
<dbReference type="PANTHER" id="PTHR33048">
    <property type="entry name" value="PTH11-LIKE INTEGRAL MEMBRANE PROTEIN (AFU_ORTHOLOGUE AFUA_5G11245)"/>
    <property type="match status" value="1"/>
</dbReference>
<feature type="transmembrane region" description="Helical" evidence="7">
    <location>
        <begin position="81"/>
        <end position="106"/>
    </location>
</feature>
<dbReference type="OrthoDB" id="5398233at2759"/>
<evidence type="ECO:0000256" key="4">
    <source>
        <dbReference type="ARBA" id="ARBA00023136"/>
    </source>
</evidence>
<organism evidence="9 10">
    <name type="scientific">Claviceps pusilla</name>
    <dbReference type="NCBI Taxonomy" id="123648"/>
    <lineage>
        <taxon>Eukaryota</taxon>
        <taxon>Fungi</taxon>
        <taxon>Dikarya</taxon>
        <taxon>Ascomycota</taxon>
        <taxon>Pezizomycotina</taxon>
        <taxon>Sordariomycetes</taxon>
        <taxon>Hypocreomycetidae</taxon>
        <taxon>Hypocreales</taxon>
        <taxon>Clavicipitaceae</taxon>
        <taxon>Claviceps</taxon>
    </lineage>
</organism>
<feature type="transmembrane region" description="Helical" evidence="7">
    <location>
        <begin position="51"/>
        <end position="69"/>
    </location>
</feature>
<feature type="region of interest" description="Disordered" evidence="6">
    <location>
        <begin position="303"/>
        <end position="349"/>
    </location>
</feature>
<accession>A0A9P7T3H2</accession>
<sequence length="349" mass="38028">VLPDPGGQCRQAYVQLITMASCNILTDLLLVVFPIPIILQSHMTVRRKLQLVLLFSLSLVVVGITIFRLPRTMHAHGRQQYRSLLASVELLSATAAANALVLGSFVRDRGVKKQKFRRGSAAADSFDRSSNPRRPTLHRHWGSDEDLVRDVGLGVGAELRKRQLERPADLESLTFAPKPVPGLRQDINWHGVRRHSPGDQSDDSLFSHDISPKSDLQTRRGGRGLSFLDVGGLLDESVKGSSSSYRRGSYTSSSLEPNSSSNTAPPLLPPLPPLPPLAMSASNSGVRRGSRALLQDLGGFLAPLNSNSSSARSRRGTELQPIPQSHEKQAPKPRSTMFPELLDPGGLLK</sequence>
<feature type="compositionally biased region" description="Pro residues" evidence="6">
    <location>
        <begin position="266"/>
        <end position="276"/>
    </location>
</feature>
<evidence type="ECO:0000256" key="5">
    <source>
        <dbReference type="ARBA" id="ARBA00038359"/>
    </source>
</evidence>
<evidence type="ECO:0000313" key="9">
    <source>
        <dbReference type="EMBL" id="KAG6017298.1"/>
    </source>
</evidence>
<dbReference type="AlphaFoldDB" id="A0A9P7T3H2"/>
<feature type="region of interest" description="Disordered" evidence="6">
    <location>
        <begin position="184"/>
        <end position="283"/>
    </location>
</feature>
<keyword evidence="10" id="KW-1185">Reference proteome</keyword>
<evidence type="ECO:0000313" key="10">
    <source>
        <dbReference type="Proteomes" id="UP000748025"/>
    </source>
</evidence>
<gene>
    <name evidence="9" type="ORF">E4U43_001808</name>
</gene>
<dbReference type="Pfam" id="PF20684">
    <property type="entry name" value="Fung_rhodopsin"/>
    <property type="match status" value="1"/>
</dbReference>
<keyword evidence="2 7" id="KW-0812">Transmembrane</keyword>
<dbReference type="InterPro" id="IPR052337">
    <property type="entry name" value="SAT4-like"/>
</dbReference>
<evidence type="ECO:0000256" key="7">
    <source>
        <dbReference type="SAM" id="Phobius"/>
    </source>
</evidence>
<evidence type="ECO:0000256" key="1">
    <source>
        <dbReference type="ARBA" id="ARBA00004141"/>
    </source>
</evidence>
<dbReference type="Proteomes" id="UP000748025">
    <property type="component" value="Unassembled WGS sequence"/>
</dbReference>
<proteinExistence type="inferred from homology"/>
<comment type="subcellular location">
    <subcellularLocation>
        <location evidence="1">Membrane</location>
        <topology evidence="1">Multi-pass membrane protein</topology>
    </subcellularLocation>
</comment>
<evidence type="ECO:0000256" key="6">
    <source>
        <dbReference type="SAM" id="MobiDB-lite"/>
    </source>
</evidence>
<dbReference type="GO" id="GO:0016020">
    <property type="term" value="C:membrane"/>
    <property type="evidence" value="ECO:0007669"/>
    <property type="project" value="UniProtKB-SubCell"/>
</dbReference>
<name>A0A9P7T3H2_9HYPO</name>
<dbReference type="InterPro" id="IPR049326">
    <property type="entry name" value="Rhodopsin_dom_fungi"/>
</dbReference>
<evidence type="ECO:0000256" key="2">
    <source>
        <dbReference type="ARBA" id="ARBA00022692"/>
    </source>
</evidence>
<dbReference type="PANTHER" id="PTHR33048:SF19">
    <property type="entry name" value="MEMBRANE PROTEIN PTH11-LIKE, PUTATIVE (AFU_ORTHOLOGUE AFUA_1G14080)-RELATED"/>
    <property type="match status" value="1"/>
</dbReference>
<reference evidence="9" key="1">
    <citation type="journal article" date="2020" name="bioRxiv">
        <title>Whole genome comparisons of ergot fungi reveals the divergence and evolution of species within the genus Claviceps are the result of varying mechanisms driving genome evolution and host range expansion.</title>
        <authorList>
            <person name="Wyka S.A."/>
            <person name="Mondo S.J."/>
            <person name="Liu M."/>
            <person name="Dettman J."/>
            <person name="Nalam V."/>
            <person name="Broders K.D."/>
        </authorList>
    </citation>
    <scope>NUCLEOTIDE SEQUENCE</scope>
    <source>
        <strain evidence="9">CCC 602</strain>
    </source>
</reference>
<evidence type="ECO:0000256" key="3">
    <source>
        <dbReference type="ARBA" id="ARBA00022989"/>
    </source>
</evidence>
<feature type="region of interest" description="Disordered" evidence="6">
    <location>
        <begin position="121"/>
        <end position="141"/>
    </location>
</feature>
<feature type="transmembrane region" description="Helical" evidence="7">
    <location>
        <begin position="12"/>
        <end position="39"/>
    </location>
</feature>
<keyword evidence="4 7" id="KW-0472">Membrane</keyword>
<feature type="non-terminal residue" evidence="9">
    <location>
        <position position="1"/>
    </location>
</feature>
<feature type="domain" description="Rhodopsin" evidence="8">
    <location>
        <begin position="7"/>
        <end position="75"/>
    </location>
</feature>
<protein>
    <recommendedName>
        <fullName evidence="8">Rhodopsin domain-containing protein</fullName>
    </recommendedName>
</protein>
<evidence type="ECO:0000259" key="8">
    <source>
        <dbReference type="Pfam" id="PF20684"/>
    </source>
</evidence>
<comment type="similarity">
    <text evidence="5">Belongs to the SAT4 family.</text>
</comment>
<feature type="compositionally biased region" description="Low complexity" evidence="6">
    <location>
        <begin position="240"/>
        <end position="261"/>
    </location>
</feature>
<comment type="caution">
    <text evidence="9">The sequence shown here is derived from an EMBL/GenBank/DDBJ whole genome shotgun (WGS) entry which is preliminary data.</text>
</comment>